<dbReference type="InterPro" id="IPR002182">
    <property type="entry name" value="NB-ARC"/>
</dbReference>
<dbReference type="Pfam" id="PF13424">
    <property type="entry name" value="TPR_12"/>
    <property type="match status" value="2"/>
</dbReference>
<dbReference type="PANTHER" id="PTHR46082:SF6">
    <property type="entry name" value="AAA+ ATPASE DOMAIN-CONTAINING PROTEIN-RELATED"/>
    <property type="match status" value="1"/>
</dbReference>
<evidence type="ECO:0000256" key="2">
    <source>
        <dbReference type="PROSITE-ProRule" id="PRU01161"/>
    </source>
</evidence>
<dbReference type="InterPro" id="IPR016035">
    <property type="entry name" value="Acyl_Trfase/lysoPLipase"/>
</dbReference>
<dbReference type="InterPro" id="IPR019734">
    <property type="entry name" value="TPR_rpt"/>
</dbReference>
<protein>
    <recommendedName>
        <fullName evidence="3">PNPLA domain-containing protein</fullName>
    </recommendedName>
</protein>
<reference evidence="5" key="2">
    <citation type="submission" date="2015-01" db="EMBL/GenBank/DDBJ databases">
        <title>Evolutionary Origins and Diversification of the Mycorrhizal Mutualists.</title>
        <authorList>
            <consortium name="DOE Joint Genome Institute"/>
            <consortium name="Mycorrhizal Genomics Consortium"/>
            <person name="Kohler A."/>
            <person name="Kuo A."/>
            <person name="Nagy L.G."/>
            <person name="Floudas D."/>
            <person name="Copeland A."/>
            <person name="Barry K.W."/>
            <person name="Cichocki N."/>
            <person name="Veneault-Fourrey C."/>
            <person name="LaButti K."/>
            <person name="Lindquist E.A."/>
            <person name="Lipzen A."/>
            <person name="Lundell T."/>
            <person name="Morin E."/>
            <person name="Murat C."/>
            <person name="Riley R."/>
            <person name="Ohm R."/>
            <person name="Sun H."/>
            <person name="Tunlid A."/>
            <person name="Henrissat B."/>
            <person name="Grigoriev I.V."/>
            <person name="Hibbett D.S."/>
            <person name="Martin F."/>
        </authorList>
    </citation>
    <scope>NUCLEOTIDE SEQUENCE [LARGE SCALE GENOMIC DNA]</scope>
    <source>
        <strain evidence="5">MAFF 305830</strain>
    </source>
</reference>
<name>A0A0C3ANP3_SERVB</name>
<dbReference type="Gene3D" id="3.40.50.300">
    <property type="entry name" value="P-loop containing nucleotide triphosphate hydrolases"/>
    <property type="match status" value="1"/>
</dbReference>
<dbReference type="SUPFAM" id="SSF52540">
    <property type="entry name" value="P-loop containing nucleoside triphosphate hydrolases"/>
    <property type="match status" value="1"/>
</dbReference>
<dbReference type="OrthoDB" id="1658288at2759"/>
<proteinExistence type="predicted"/>
<dbReference type="Gene3D" id="1.25.40.10">
    <property type="entry name" value="Tetratricopeptide repeat domain"/>
    <property type="match status" value="2"/>
</dbReference>
<dbReference type="InterPro" id="IPR053137">
    <property type="entry name" value="NLR-like"/>
</dbReference>
<evidence type="ECO:0000313" key="4">
    <source>
        <dbReference type="EMBL" id="KIM26190.1"/>
    </source>
</evidence>
<dbReference type="SUPFAM" id="SSF48452">
    <property type="entry name" value="TPR-like"/>
    <property type="match status" value="2"/>
</dbReference>
<keyword evidence="1" id="KW-0443">Lipid metabolism</keyword>
<evidence type="ECO:0000313" key="5">
    <source>
        <dbReference type="Proteomes" id="UP000054097"/>
    </source>
</evidence>
<accession>A0A0C3ANP3</accession>
<dbReference type="PANTHER" id="PTHR46082">
    <property type="entry name" value="ATP/GTP-BINDING PROTEIN-RELATED"/>
    <property type="match status" value="1"/>
</dbReference>
<evidence type="ECO:0000256" key="1">
    <source>
        <dbReference type="ARBA" id="ARBA00023098"/>
    </source>
</evidence>
<feature type="domain" description="PNPLA" evidence="3">
    <location>
        <begin position="17"/>
        <end position="219"/>
    </location>
</feature>
<comment type="caution">
    <text evidence="2">Lacks conserved residue(s) required for the propagation of feature annotation.</text>
</comment>
<dbReference type="AlphaFoldDB" id="A0A0C3ANP3"/>
<keyword evidence="5" id="KW-1185">Reference proteome</keyword>
<dbReference type="Proteomes" id="UP000054097">
    <property type="component" value="Unassembled WGS sequence"/>
</dbReference>
<dbReference type="GO" id="GO:0043531">
    <property type="term" value="F:ADP binding"/>
    <property type="evidence" value="ECO:0007669"/>
    <property type="project" value="InterPro"/>
</dbReference>
<dbReference type="PROSITE" id="PS51635">
    <property type="entry name" value="PNPLA"/>
    <property type="match status" value="1"/>
</dbReference>
<gene>
    <name evidence="4" type="ORF">M408DRAFT_197270</name>
</gene>
<dbReference type="Gene3D" id="3.40.1090.10">
    <property type="entry name" value="Cytosolic phospholipase A2 catalytic domain"/>
    <property type="match status" value="1"/>
</dbReference>
<dbReference type="Pfam" id="PF00931">
    <property type="entry name" value="NB-ARC"/>
    <property type="match status" value="1"/>
</dbReference>
<dbReference type="HOGENOM" id="CLU_000288_125_6_1"/>
<dbReference type="InterPro" id="IPR027417">
    <property type="entry name" value="P-loop_NTPase"/>
</dbReference>
<sequence>MIKLNGGGVGGKGRSILSFDHGGPRGISQLLILNEIVNRIYNEKERELGLGIEATPPCEHFDLIGGSGMGGFIAILLVVFGLQVEDALEHFATWNKEVFDESLTYSCTERMKRMKEKVDSLLQQSGFEPNTKLNKPNERDKGCKLVVVVREARNLGSIVHLRNHPSSSGNMSDITIRDAILATCSSPFLFPAAKIKESAWSREFISAEQGLANPTREIIKVAHEIFKGDISVSCVLSIGAGHPGVIRLWNDDGDSQPDRAMRRLVEDCEQVAREVGERMRDTQAYFRLSVEQGMQVSDRRASQLRKEGPEHLTGDFVAHTLAYLDQEEVRKVIDNYIKALLTKEEVVTLAQLNHSGGGRVLLRNLPPLVSRFVEREAPWKRMLDVFFAGRDSIPLHRQFIMVIRGMGGLGKTQLALRFAREFGSQFSSVAFIDCSSVERLKSDLLRHVRAITKSIGIDLKRALEILGAENRPSSYDVTKKVPWLLIYDNCDDDTLNLASYIPNCNHGCILVTTRLRSFQQLDLDTTLDLQTMSPDEAVETLKIYSGQATSHPRASIVASDEDEASMRSVARKLGYLPLALVQAGSHVHATGESWVDYDRTLQRRIHQLMSRPPTSQRNGNNVSTFSAFDASYDRLSPHARQFLSLFSFFHSSPFPLESIGLAAQHLFSGQYYDYLIPRSKDYVSSLGLLKSVFCPTDHWDPVVFNETVGVLRNYSLISIQRSRGVTMVYMHPLIQAWVRRTKSEEYPRKVYEEATIRILASAACQDNWIINQALVSHLVRTKIGWQGLHVNDKAAFAAIFHKAGEYDGSLKLRASTSLEVRAYHAKTLQNVTDLVIKSFNECAESYKKLRRFPDAVKAYLEVYKACRKSFGELEAPTLAAVNNLADVFSEYANAHGAEICLRVLRDIRRALVHDPAFGPEHETTKDTEARLALVLYRQGQYVEAEHIQESVVAKRKRDLGKYHGDTIDAYETMGRIYTALEKHHQAESLQRGVLEWREKNRGPDHRETVKARSCLAITLHKMQSFAEARDLFERALDSQRRTIGDNDIETAQTKMNMAFTLFHFRQSKEALTLAKEGRDGIGEVLGKEHQMYKNADAILKKVRRVCARYGDEQPVTAIADDGSPTPNGMDFTI</sequence>
<organism evidence="4 5">
    <name type="scientific">Serendipita vermifera MAFF 305830</name>
    <dbReference type="NCBI Taxonomy" id="933852"/>
    <lineage>
        <taxon>Eukaryota</taxon>
        <taxon>Fungi</taxon>
        <taxon>Dikarya</taxon>
        <taxon>Basidiomycota</taxon>
        <taxon>Agaricomycotina</taxon>
        <taxon>Agaricomycetes</taxon>
        <taxon>Sebacinales</taxon>
        <taxon>Serendipitaceae</taxon>
        <taxon>Serendipita</taxon>
    </lineage>
</organism>
<dbReference type="SMART" id="SM00028">
    <property type="entry name" value="TPR"/>
    <property type="match status" value="2"/>
</dbReference>
<dbReference type="Pfam" id="PF01734">
    <property type="entry name" value="Patatin"/>
    <property type="match status" value="1"/>
</dbReference>
<dbReference type="InterPro" id="IPR011990">
    <property type="entry name" value="TPR-like_helical_dom_sf"/>
</dbReference>
<dbReference type="EMBL" id="KN824308">
    <property type="protein sequence ID" value="KIM26190.1"/>
    <property type="molecule type" value="Genomic_DNA"/>
</dbReference>
<dbReference type="InterPro" id="IPR002641">
    <property type="entry name" value="PNPLA_dom"/>
</dbReference>
<evidence type="ECO:0000259" key="3">
    <source>
        <dbReference type="PROSITE" id="PS51635"/>
    </source>
</evidence>
<reference evidence="4 5" key="1">
    <citation type="submission" date="2014-04" db="EMBL/GenBank/DDBJ databases">
        <authorList>
            <consortium name="DOE Joint Genome Institute"/>
            <person name="Kuo A."/>
            <person name="Zuccaro A."/>
            <person name="Kohler A."/>
            <person name="Nagy L.G."/>
            <person name="Floudas D."/>
            <person name="Copeland A."/>
            <person name="Barry K.W."/>
            <person name="Cichocki N."/>
            <person name="Veneault-Fourrey C."/>
            <person name="LaButti K."/>
            <person name="Lindquist E.A."/>
            <person name="Lipzen A."/>
            <person name="Lundell T."/>
            <person name="Morin E."/>
            <person name="Murat C."/>
            <person name="Sun H."/>
            <person name="Tunlid A."/>
            <person name="Henrissat B."/>
            <person name="Grigoriev I.V."/>
            <person name="Hibbett D.S."/>
            <person name="Martin F."/>
            <person name="Nordberg H.P."/>
            <person name="Cantor M.N."/>
            <person name="Hua S.X."/>
        </authorList>
    </citation>
    <scope>NUCLEOTIDE SEQUENCE [LARGE SCALE GENOMIC DNA]</scope>
    <source>
        <strain evidence="4 5">MAFF 305830</strain>
    </source>
</reference>
<dbReference type="SUPFAM" id="SSF52151">
    <property type="entry name" value="FabD/lysophospholipase-like"/>
    <property type="match status" value="1"/>
</dbReference>
<dbReference type="GO" id="GO:0046486">
    <property type="term" value="P:glycerolipid metabolic process"/>
    <property type="evidence" value="ECO:0007669"/>
    <property type="project" value="UniProtKB-ARBA"/>
</dbReference>